<dbReference type="EMBL" id="PGTY01000001">
    <property type="protein sequence ID" value="PJI92292.1"/>
    <property type="molecule type" value="Genomic_DNA"/>
</dbReference>
<reference evidence="3 4" key="1">
    <citation type="submission" date="2017-11" db="EMBL/GenBank/DDBJ databases">
        <title>Genomic Encyclopedia of Archaeal and Bacterial Type Strains, Phase II (KMG-II): From Individual Species to Whole Genera.</title>
        <authorList>
            <person name="Goeker M."/>
        </authorList>
    </citation>
    <scope>NUCLEOTIDE SEQUENCE [LARGE SCALE GENOMIC DNA]</scope>
    <source>
        <strain evidence="3 4">DSM 29128</strain>
    </source>
</reference>
<evidence type="ECO:0000313" key="4">
    <source>
        <dbReference type="Proteomes" id="UP000228531"/>
    </source>
</evidence>
<feature type="chain" id="PRO_5014747527" evidence="1">
    <location>
        <begin position="21"/>
        <end position="155"/>
    </location>
</feature>
<evidence type="ECO:0000259" key="2">
    <source>
        <dbReference type="Pfam" id="PF07007"/>
    </source>
</evidence>
<feature type="signal peptide" evidence="1">
    <location>
        <begin position="1"/>
        <end position="20"/>
    </location>
</feature>
<keyword evidence="4" id="KW-1185">Reference proteome</keyword>
<dbReference type="PANTHER" id="PTHR39176">
    <property type="entry name" value="PERIPLASMIC PROTEIN-RELATED"/>
    <property type="match status" value="1"/>
</dbReference>
<feature type="domain" description="Lysozyme inhibitor LprI-like N-terminal" evidence="2">
    <location>
        <begin position="54"/>
        <end position="147"/>
    </location>
</feature>
<dbReference type="OrthoDB" id="7340239at2"/>
<dbReference type="AlphaFoldDB" id="A0A2M8WMY0"/>
<dbReference type="PANTHER" id="PTHR39176:SF1">
    <property type="entry name" value="PERIPLASMIC PROTEIN"/>
    <property type="match status" value="1"/>
</dbReference>
<accession>A0A2M8WMY0</accession>
<comment type="caution">
    <text evidence="3">The sequence shown here is derived from an EMBL/GenBank/DDBJ whole genome shotgun (WGS) entry which is preliminary data.</text>
</comment>
<protein>
    <submittedName>
        <fullName evidence="3">Uncharacterized protein YecT (DUF1311 family)</fullName>
    </submittedName>
</protein>
<dbReference type="Gene3D" id="1.20.1270.180">
    <property type="match status" value="1"/>
</dbReference>
<sequence>MKIWMAILTCGALGAVPAQAQDLVFSDIHTEACLQEALGAGERHACIGASANQCMTNTPGGESTVGMGGCLERERSYWDGRLNDVYQQLLAQQGDDAAVTNNLRAMQRAWITYRDARCDYEYVQWEGGTGGGPALLACLMQTTGEQVLVLEQYLR</sequence>
<dbReference type="Pfam" id="PF07007">
    <property type="entry name" value="LprI"/>
    <property type="match status" value="1"/>
</dbReference>
<keyword evidence="1" id="KW-0732">Signal</keyword>
<name>A0A2M8WMY0_9RHOB</name>
<dbReference type="InterPro" id="IPR009739">
    <property type="entry name" value="LprI-like_N"/>
</dbReference>
<proteinExistence type="predicted"/>
<evidence type="ECO:0000256" key="1">
    <source>
        <dbReference type="SAM" id="SignalP"/>
    </source>
</evidence>
<gene>
    <name evidence="3" type="ORF">BC777_1137</name>
</gene>
<dbReference type="Proteomes" id="UP000228531">
    <property type="component" value="Unassembled WGS sequence"/>
</dbReference>
<dbReference type="RefSeq" id="WP_100367124.1">
    <property type="nucleotide sequence ID" value="NZ_PGTY01000001.1"/>
</dbReference>
<organism evidence="3 4">
    <name type="scientific">Yoonia maricola</name>
    <dbReference type="NCBI Taxonomy" id="420999"/>
    <lineage>
        <taxon>Bacteria</taxon>
        <taxon>Pseudomonadati</taxon>
        <taxon>Pseudomonadota</taxon>
        <taxon>Alphaproteobacteria</taxon>
        <taxon>Rhodobacterales</taxon>
        <taxon>Paracoccaceae</taxon>
        <taxon>Yoonia</taxon>
    </lineage>
</organism>
<evidence type="ECO:0000313" key="3">
    <source>
        <dbReference type="EMBL" id="PJI92292.1"/>
    </source>
</evidence>